<feature type="transmembrane region" description="Helical" evidence="7">
    <location>
        <begin position="362"/>
        <end position="384"/>
    </location>
</feature>
<feature type="binding site" evidence="6">
    <location>
        <position position="364"/>
    </location>
    <ligand>
        <name>Zn(2+)</name>
        <dbReference type="ChEBI" id="CHEBI:29105"/>
    </ligand>
</feature>
<keyword evidence="6" id="KW-0479">Metal-binding</keyword>
<gene>
    <name evidence="8" type="ORF">UA08_03091</name>
</gene>
<feature type="transmembrane region" description="Helical" evidence="7">
    <location>
        <begin position="226"/>
        <end position="248"/>
    </location>
</feature>
<dbReference type="AlphaFoldDB" id="A0A225B2R8"/>
<feature type="transmembrane region" description="Helical" evidence="7">
    <location>
        <begin position="289"/>
        <end position="317"/>
    </location>
</feature>
<dbReference type="InterPro" id="IPR004254">
    <property type="entry name" value="AdipoR/HlyIII-related"/>
</dbReference>
<dbReference type="GeneID" id="31002846"/>
<dbReference type="GO" id="GO:0006882">
    <property type="term" value="P:intracellular zinc ion homeostasis"/>
    <property type="evidence" value="ECO:0007669"/>
    <property type="project" value="TreeGrafter"/>
</dbReference>
<accession>A0A225B2R8</accession>
<dbReference type="PANTHER" id="PTHR20855">
    <property type="entry name" value="ADIPOR/PROGESTIN RECEPTOR-RELATED"/>
    <property type="match status" value="1"/>
</dbReference>
<dbReference type="GO" id="GO:0038023">
    <property type="term" value="F:signaling receptor activity"/>
    <property type="evidence" value="ECO:0007669"/>
    <property type="project" value="TreeGrafter"/>
</dbReference>
<evidence type="ECO:0000256" key="4">
    <source>
        <dbReference type="ARBA" id="ARBA00022989"/>
    </source>
</evidence>
<organism evidence="8 9">
    <name type="scientific">Talaromyces atroroseus</name>
    <dbReference type="NCBI Taxonomy" id="1441469"/>
    <lineage>
        <taxon>Eukaryota</taxon>
        <taxon>Fungi</taxon>
        <taxon>Dikarya</taxon>
        <taxon>Ascomycota</taxon>
        <taxon>Pezizomycotina</taxon>
        <taxon>Eurotiomycetes</taxon>
        <taxon>Eurotiomycetidae</taxon>
        <taxon>Eurotiales</taxon>
        <taxon>Trichocomaceae</taxon>
        <taxon>Talaromyces</taxon>
        <taxon>Talaromyces sect. Trachyspermi</taxon>
    </lineage>
</organism>
<comment type="subcellular location">
    <subcellularLocation>
        <location evidence="1">Membrane</location>
        <topology evidence="1">Multi-pass membrane protein</topology>
    </subcellularLocation>
</comment>
<dbReference type="GO" id="GO:0016020">
    <property type="term" value="C:membrane"/>
    <property type="evidence" value="ECO:0007669"/>
    <property type="project" value="UniProtKB-SubCell"/>
</dbReference>
<keyword evidence="9" id="KW-1185">Reference proteome</keyword>
<protein>
    <submittedName>
        <fullName evidence="8">Uncharacterized protein</fullName>
    </submittedName>
</protein>
<feature type="transmembrane region" description="Helical" evidence="7">
    <location>
        <begin position="194"/>
        <end position="214"/>
    </location>
</feature>
<sequence>MHCSIKDALLLLDEGYSPKSAGKEGWSVYPTFIVDDVSEAIKKAEGLVGSVRTGKSFGSASIINWIKEQRAHLSDIIAAETTGFWIKTSMMAEVKKVRKRTATRVETKFGDNRLGLLSYHEIPEWYQDNEFILHGYRSVSNSTTACFSSWLYLHNETVNIYSHLVPGIAFLVGEGVIHQCLQAYYPKSTLNEHAVFGFFLAAAVICLGLSTSYHTMMNHSAYVSDLWLRLDFVGIIVLTLGDFVSGISMVFYCEPTLRNVYWAMIITLSLITVYILANPRFQGPRWRTFRVCIFVGTGLSGFAPLIHGIIIFGFSLMMKQSGMPYYLGEGLLLILGALFYTMRAPEAWKPGKFDIFGCSHQIFHLLVVLATALHLVGIMSAFHYNYHHRTCI</sequence>
<dbReference type="Proteomes" id="UP000214365">
    <property type="component" value="Unassembled WGS sequence"/>
</dbReference>
<dbReference type="RefSeq" id="XP_020121246.1">
    <property type="nucleotide sequence ID" value="XM_020265543.1"/>
</dbReference>
<keyword evidence="6" id="KW-0862">Zinc</keyword>
<comment type="similarity">
    <text evidence="2">Belongs to the ADIPOR family.</text>
</comment>
<dbReference type="Pfam" id="PF03006">
    <property type="entry name" value="HlyIII"/>
    <property type="match status" value="1"/>
</dbReference>
<dbReference type="GO" id="GO:0046872">
    <property type="term" value="F:metal ion binding"/>
    <property type="evidence" value="ECO:0007669"/>
    <property type="project" value="UniProtKB-KW"/>
</dbReference>
<evidence type="ECO:0000256" key="1">
    <source>
        <dbReference type="ARBA" id="ARBA00004141"/>
    </source>
</evidence>
<evidence type="ECO:0000256" key="7">
    <source>
        <dbReference type="SAM" id="Phobius"/>
    </source>
</evidence>
<feature type="binding site" evidence="6">
    <location>
        <position position="214"/>
    </location>
    <ligand>
        <name>Zn(2+)</name>
        <dbReference type="ChEBI" id="CHEBI:29105"/>
    </ligand>
</feature>
<evidence type="ECO:0000313" key="9">
    <source>
        <dbReference type="Proteomes" id="UP000214365"/>
    </source>
</evidence>
<keyword evidence="3 7" id="KW-0812">Transmembrane</keyword>
<evidence type="ECO:0000256" key="5">
    <source>
        <dbReference type="ARBA" id="ARBA00023136"/>
    </source>
</evidence>
<keyword evidence="4 7" id="KW-1133">Transmembrane helix</keyword>
<feature type="transmembrane region" description="Helical" evidence="7">
    <location>
        <begin position="260"/>
        <end position="277"/>
    </location>
</feature>
<feature type="binding site" evidence="6">
    <location>
        <position position="360"/>
    </location>
    <ligand>
        <name>Zn(2+)</name>
        <dbReference type="ChEBI" id="CHEBI:29105"/>
    </ligand>
</feature>
<dbReference type="PANTHER" id="PTHR20855:SF52">
    <property type="entry name" value="ADIPONECTIN RECEPTOR PROTEIN"/>
    <property type="match status" value="1"/>
</dbReference>
<evidence type="ECO:0000256" key="3">
    <source>
        <dbReference type="ARBA" id="ARBA00022692"/>
    </source>
</evidence>
<dbReference type="EMBL" id="LFMY01000004">
    <property type="protein sequence ID" value="OKL61125.1"/>
    <property type="molecule type" value="Genomic_DNA"/>
</dbReference>
<proteinExistence type="inferred from homology"/>
<name>A0A225B2R8_TALAT</name>
<evidence type="ECO:0000313" key="8">
    <source>
        <dbReference type="EMBL" id="OKL61125.1"/>
    </source>
</evidence>
<feature type="transmembrane region" description="Helical" evidence="7">
    <location>
        <begin position="323"/>
        <end position="341"/>
    </location>
</feature>
<reference evidence="8 9" key="1">
    <citation type="submission" date="2015-06" db="EMBL/GenBank/DDBJ databases">
        <title>Talaromyces atroroseus IBT 11181 draft genome.</title>
        <authorList>
            <person name="Rasmussen K.B."/>
            <person name="Rasmussen S."/>
            <person name="Petersen B."/>
            <person name="Sicheritz-Ponten T."/>
            <person name="Mortensen U.H."/>
            <person name="Thrane U."/>
        </authorList>
    </citation>
    <scope>NUCLEOTIDE SEQUENCE [LARGE SCALE GENOMIC DNA]</scope>
    <source>
        <strain evidence="8 9">IBT 11181</strain>
    </source>
</reference>
<comment type="caution">
    <text evidence="8">The sequence shown here is derived from an EMBL/GenBank/DDBJ whole genome shotgun (WGS) entry which is preliminary data.</text>
</comment>
<evidence type="ECO:0000256" key="2">
    <source>
        <dbReference type="ARBA" id="ARBA00007018"/>
    </source>
</evidence>
<keyword evidence="5 7" id="KW-0472">Membrane</keyword>
<dbReference type="OrthoDB" id="529367at2759"/>
<dbReference type="STRING" id="1441469.A0A225B2R8"/>
<evidence type="ECO:0000256" key="6">
    <source>
        <dbReference type="PIRSR" id="PIRSR604254-1"/>
    </source>
</evidence>